<dbReference type="InParanoid" id="A0A212EVD0"/>
<evidence type="ECO:0000313" key="2">
    <source>
        <dbReference type="EMBL" id="OWR45443.1"/>
    </source>
</evidence>
<protein>
    <submittedName>
        <fullName evidence="2">Uncharacterized protein</fullName>
    </submittedName>
</protein>
<dbReference type="AlphaFoldDB" id="A0A212EVD0"/>
<feature type="region of interest" description="Disordered" evidence="1">
    <location>
        <begin position="1"/>
        <end position="26"/>
    </location>
</feature>
<accession>A0A212EVD0</accession>
<evidence type="ECO:0000256" key="1">
    <source>
        <dbReference type="SAM" id="MobiDB-lite"/>
    </source>
</evidence>
<sequence>MMSRLKTLEAKTRASSMPHRASVNSHDYEELRYKDIDNEGEELCHDANLPPEVDLPVEGTEPQSSPSGMSRHSKLNTSSANEKNFLPLVLILRFGRQES</sequence>
<evidence type="ECO:0000313" key="3">
    <source>
        <dbReference type="Proteomes" id="UP000007151"/>
    </source>
</evidence>
<feature type="compositionally biased region" description="Basic and acidic residues" evidence="1">
    <location>
        <begin position="1"/>
        <end position="12"/>
    </location>
</feature>
<name>A0A212EVD0_DANPL</name>
<comment type="caution">
    <text evidence="2">The sequence shown here is derived from an EMBL/GenBank/DDBJ whole genome shotgun (WGS) entry which is preliminary data.</text>
</comment>
<dbReference type="KEGG" id="dpl:KGM_201948"/>
<dbReference type="Proteomes" id="UP000007151">
    <property type="component" value="Unassembled WGS sequence"/>
</dbReference>
<keyword evidence="3" id="KW-1185">Reference proteome</keyword>
<gene>
    <name evidence="2" type="ORF">KGM_201948</name>
</gene>
<reference evidence="2 3" key="1">
    <citation type="journal article" date="2011" name="Cell">
        <title>The monarch butterfly genome yields insights into long-distance migration.</title>
        <authorList>
            <person name="Zhan S."/>
            <person name="Merlin C."/>
            <person name="Boore J.L."/>
            <person name="Reppert S.M."/>
        </authorList>
    </citation>
    <scope>NUCLEOTIDE SEQUENCE [LARGE SCALE GENOMIC DNA]</scope>
    <source>
        <strain evidence="2">F-2</strain>
    </source>
</reference>
<proteinExistence type="predicted"/>
<dbReference type="EMBL" id="AGBW02012210">
    <property type="protein sequence ID" value="OWR45443.1"/>
    <property type="molecule type" value="Genomic_DNA"/>
</dbReference>
<feature type="compositionally biased region" description="Polar residues" evidence="1">
    <location>
        <begin position="61"/>
        <end position="79"/>
    </location>
</feature>
<feature type="region of interest" description="Disordered" evidence="1">
    <location>
        <begin position="40"/>
        <end position="79"/>
    </location>
</feature>
<organism evidence="2 3">
    <name type="scientific">Danaus plexippus plexippus</name>
    <dbReference type="NCBI Taxonomy" id="278856"/>
    <lineage>
        <taxon>Eukaryota</taxon>
        <taxon>Metazoa</taxon>
        <taxon>Ecdysozoa</taxon>
        <taxon>Arthropoda</taxon>
        <taxon>Hexapoda</taxon>
        <taxon>Insecta</taxon>
        <taxon>Pterygota</taxon>
        <taxon>Neoptera</taxon>
        <taxon>Endopterygota</taxon>
        <taxon>Lepidoptera</taxon>
        <taxon>Glossata</taxon>
        <taxon>Ditrysia</taxon>
        <taxon>Papilionoidea</taxon>
        <taxon>Nymphalidae</taxon>
        <taxon>Danainae</taxon>
        <taxon>Danaini</taxon>
        <taxon>Danaina</taxon>
        <taxon>Danaus</taxon>
        <taxon>Danaus</taxon>
    </lineage>
</organism>